<keyword evidence="9" id="KW-1185">Reference proteome</keyword>
<feature type="transmembrane region" description="Helical" evidence="7">
    <location>
        <begin position="231"/>
        <end position="252"/>
    </location>
</feature>
<dbReference type="Pfam" id="PF01733">
    <property type="entry name" value="Nucleoside_tran"/>
    <property type="match status" value="1"/>
</dbReference>
<dbReference type="PANTHER" id="PTHR10332:SF88">
    <property type="entry name" value="EQUILIBRATIVE NUCLEOSIDE TRANSPORTER 1, ISOFORM A"/>
    <property type="match status" value="1"/>
</dbReference>
<dbReference type="PRINTS" id="PR01130">
    <property type="entry name" value="DERENTRNSPRT"/>
</dbReference>
<comment type="similarity">
    <text evidence="2">Belongs to the SLC29A/ENT transporter (TC 2.A.57) family.</text>
</comment>
<name>A0A8E0S3Y2_9TREM</name>
<feature type="transmembrane region" description="Helical" evidence="7">
    <location>
        <begin position="41"/>
        <end position="64"/>
    </location>
</feature>
<dbReference type="GO" id="GO:0005886">
    <property type="term" value="C:plasma membrane"/>
    <property type="evidence" value="ECO:0007669"/>
    <property type="project" value="TreeGrafter"/>
</dbReference>
<dbReference type="PIRSF" id="PIRSF016379">
    <property type="entry name" value="ENT"/>
    <property type="match status" value="1"/>
</dbReference>
<dbReference type="AlphaFoldDB" id="A0A8E0S3Y2"/>
<feature type="transmembrane region" description="Helical" evidence="7">
    <location>
        <begin position="126"/>
        <end position="146"/>
    </location>
</feature>
<evidence type="ECO:0000256" key="3">
    <source>
        <dbReference type="ARBA" id="ARBA00022448"/>
    </source>
</evidence>
<keyword evidence="6 7" id="KW-0472">Membrane</keyword>
<dbReference type="PANTHER" id="PTHR10332">
    <property type="entry name" value="EQUILIBRATIVE NUCLEOSIDE TRANSPORTER"/>
    <property type="match status" value="1"/>
</dbReference>
<feature type="transmembrane region" description="Helical" evidence="7">
    <location>
        <begin position="465"/>
        <end position="490"/>
    </location>
</feature>
<keyword evidence="4 7" id="KW-0812">Transmembrane</keyword>
<organism evidence="8 9">
    <name type="scientific">Fasciolopsis buskii</name>
    <dbReference type="NCBI Taxonomy" id="27845"/>
    <lineage>
        <taxon>Eukaryota</taxon>
        <taxon>Metazoa</taxon>
        <taxon>Spiralia</taxon>
        <taxon>Lophotrochozoa</taxon>
        <taxon>Platyhelminthes</taxon>
        <taxon>Trematoda</taxon>
        <taxon>Digenea</taxon>
        <taxon>Plagiorchiida</taxon>
        <taxon>Echinostomata</taxon>
        <taxon>Echinostomatoidea</taxon>
        <taxon>Fasciolidae</taxon>
        <taxon>Fasciolopsis</taxon>
    </lineage>
</organism>
<comment type="caution">
    <text evidence="8">The sequence shown here is derived from an EMBL/GenBank/DDBJ whole genome shotgun (WGS) entry which is preliminary data.</text>
</comment>
<evidence type="ECO:0000256" key="1">
    <source>
        <dbReference type="ARBA" id="ARBA00004141"/>
    </source>
</evidence>
<accession>A0A8E0S3Y2</accession>
<keyword evidence="5 7" id="KW-1133">Transmembrane helix</keyword>
<evidence type="ECO:0000256" key="5">
    <source>
        <dbReference type="ARBA" id="ARBA00022989"/>
    </source>
</evidence>
<reference evidence="8" key="1">
    <citation type="submission" date="2019-05" db="EMBL/GenBank/DDBJ databases">
        <title>Annotation for the trematode Fasciolopsis buski.</title>
        <authorList>
            <person name="Choi Y.-J."/>
        </authorList>
    </citation>
    <scope>NUCLEOTIDE SEQUENCE</scope>
    <source>
        <strain evidence="8">HT</strain>
        <tissue evidence="8">Whole worm</tissue>
    </source>
</reference>
<evidence type="ECO:0000256" key="4">
    <source>
        <dbReference type="ARBA" id="ARBA00022692"/>
    </source>
</evidence>
<evidence type="ECO:0000313" key="9">
    <source>
        <dbReference type="Proteomes" id="UP000728185"/>
    </source>
</evidence>
<evidence type="ECO:0000256" key="2">
    <source>
        <dbReference type="ARBA" id="ARBA00007965"/>
    </source>
</evidence>
<feature type="transmembrane region" description="Helical" evidence="7">
    <location>
        <begin position="425"/>
        <end position="445"/>
    </location>
</feature>
<feature type="transmembrane region" description="Helical" evidence="7">
    <location>
        <begin position="97"/>
        <end position="120"/>
    </location>
</feature>
<evidence type="ECO:0000256" key="6">
    <source>
        <dbReference type="ARBA" id="ARBA00023136"/>
    </source>
</evidence>
<evidence type="ECO:0000313" key="8">
    <source>
        <dbReference type="EMBL" id="KAA0195490.1"/>
    </source>
</evidence>
<proteinExistence type="inferred from homology"/>
<feature type="transmembrane region" description="Helical" evidence="7">
    <location>
        <begin position="355"/>
        <end position="373"/>
    </location>
</feature>
<dbReference type="InterPro" id="IPR002259">
    <property type="entry name" value="Eqnu_transpt"/>
</dbReference>
<keyword evidence="3" id="KW-0813">Transport</keyword>
<dbReference type="OrthoDB" id="46396at2759"/>
<dbReference type="Proteomes" id="UP000728185">
    <property type="component" value="Unassembled WGS sequence"/>
</dbReference>
<evidence type="ECO:0000256" key="7">
    <source>
        <dbReference type="SAM" id="Phobius"/>
    </source>
</evidence>
<feature type="transmembrane region" description="Helical" evidence="7">
    <location>
        <begin position="393"/>
        <end position="413"/>
    </location>
</feature>
<feature type="transmembrane region" description="Helical" evidence="7">
    <location>
        <begin position="153"/>
        <end position="178"/>
    </location>
</feature>
<dbReference type="EMBL" id="LUCM01003667">
    <property type="protein sequence ID" value="KAA0195490.1"/>
    <property type="molecule type" value="Genomic_DNA"/>
</dbReference>
<gene>
    <name evidence="8" type="ORF">FBUS_10172</name>
</gene>
<comment type="subcellular location">
    <subcellularLocation>
        <location evidence="1">Membrane</location>
        <topology evidence="1">Multi-pass membrane protein</topology>
    </subcellularLocation>
</comment>
<feature type="transmembrane region" description="Helical" evidence="7">
    <location>
        <begin position="321"/>
        <end position="343"/>
    </location>
</feature>
<dbReference type="GO" id="GO:0005337">
    <property type="term" value="F:nucleoside transmembrane transporter activity"/>
    <property type="evidence" value="ECO:0007669"/>
    <property type="project" value="InterPro"/>
</dbReference>
<sequence>MGYQAEEDAGDIAHSEFNVNRSPEDSYFNSKGLTPKDRYKLVYVIFFTAGLGTLVPWNFFITAIDYFQYKLRNQSIENSSTIDTDYKTEEQRLFGNYLALCSMLPLALFNVLGLSIMKWLSSFTRYTIGGVLVFLMFILTNVLVPINISESRLMILLILLDAQAFLGITLASVAVINAGCALLQGGILGLASMLPPKYIKSCLEGQAVAGVLAAVAAIVTRAASPHPTVCALAYFIFALVVLALSVLLTLTLRKNVFFLHYQNLQCISSANAFFVLDECKDEKSSSNDIRSCGDGSMDPTFSRDSVEIRRGATIVQSLRDVLVPGLCVWMTLMITLTLFPALLQPIRPLEFSPTDRWTSTFFTPVVIFLSFNVCDWVGRTGAGLLRWPRRSQYWLLVAICALRALIIPFSMFLNQYPRRHLPAVFVHDAFPALVVIFLGLSNGYLMTLSMMYGPSFAPPSRSEGAGVALSIFIALGLASGVAISAGLALLI</sequence>
<protein>
    <submittedName>
        <fullName evidence="8">Equilibrative nucleoside transporter 1</fullName>
    </submittedName>
</protein>